<keyword evidence="1" id="KW-0812">Transmembrane</keyword>
<keyword evidence="1" id="KW-1133">Transmembrane helix</keyword>
<organism evidence="2 3">
    <name type="scientific">Oryza sativa subsp. indica</name>
    <name type="common">Rice</name>
    <dbReference type="NCBI Taxonomy" id="39946"/>
    <lineage>
        <taxon>Eukaryota</taxon>
        <taxon>Viridiplantae</taxon>
        <taxon>Streptophyta</taxon>
        <taxon>Embryophyta</taxon>
        <taxon>Tracheophyta</taxon>
        <taxon>Spermatophyta</taxon>
        <taxon>Magnoliopsida</taxon>
        <taxon>Liliopsida</taxon>
        <taxon>Poales</taxon>
        <taxon>Poaceae</taxon>
        <taxon>BOP clade</taxon>
        <taxon>Oryzoideae</taxon>
        <taxon>Oryzeae</taxon>
        <taxon>Oryzinae</taxon>
        <taxon>Oryza</taxon>
        <taxon>Oryza sativa</taxon>
    </lineage>
</organism>
<evidence type="ECO:0000313" key="2">
    <source>
        <dbReference type="EMBL" id="EEC67999.1"/>
    </source>
</evidence>
<name>B8BK13_ORYSI</name>
<feature type="transmembrane region" description="Helical" evidence="1">
    <location>
        <begin position="254"/>
        <end position="274"/>
    </location>
</feature>
<feature type="transmembrane region" description="Helical" evidence="1">
    <location>
        <begin position="138"/>
        <end position="154"/>
    </location>
</feature>
<feature type="transmembrane region" description="Helical" evidence="1">
    <location>
        <begin position="368"/>
        <end position="385"/>
    </location>
</feature>
<feature type="transmembrane region" description="Helical" evidence="1">
    <location>
        <begin position="405"/>
        <end position="430"/>
    </location>
</feature>
<keyword evidence="3" id="KW-1185">Reference proteome</keyword>
<feature type="transmembrane region" description="Helical" evidence="1">
    <location>
        <begin position="221"/>
        <end position="242"/>
    </location>
</feature>
<feature type="transmembrane region" description="Helical" evidence="1">
    <location>
        <begin position="281"/>
        <end position="300"/>
    </location>
</feature>
<keyword evidence="1" id="KW-0472">Membrane</keyword>
<dbReference type="HOGENOM" id="CLU_624669_0_0_1"/>
<feature type="transmembrane region" description="Helical" evidence="1">
    <location>
        <begin position="61"/>
        <end position="79"/>
    </location>
</feature>
<evidence type="ECO:0000313" key="3">
    <source>
        <dbReference type="Proteomes" id="UP000007015"/>
    </source>
</evidence>
<reference evidence="2 3" key="1">
    <citation type="journal article" date="2005" name="PLoS Biol.">
        <title>The genomes of Oryza sativa: a history of duplications.</title>
        <authorList>
            <person name="Yu J."/>
            <person name="Wang J."/>
            <person name="Lin W."/>
            <person name="Li S."/>
            <person name="Li H."/>
            <person name="Zhou J."/>
            <person name="Ni P."/>
            <person name="Dong W."/>
            <person name="Hu S."/>
            <person name="Zeng C."/>
            <person name="Zhang J."/>
            <person name="Zhang Y."/>
            <person name="Li R."/>
            <person name="Xu Z."/>
            <person name="Li S."/>
            <person name="Li X."/>
            <person name="Zheng H."/>
            <person name="Cong L."/>
            <person name="Lin L."/>
            <person name="Yin J."/>
            <person name="Geng J."/>
            <person name="Li G."/>
            <person name="Shi J."/>
            <person name="Liu J."/>
            <person name="Lv H."/>
            <person name="Li J."/>
            <person name="Wang J."/>
            <person name="Deng Y."/>
            <person name="Ran L."/>
            <person name="Shi X."/>
            <person name="Wang X."/>
            <person name="Wu Q."/>
            <person name="Li C."/>
            <person name="Ren X."/>
            <person name="Wang J."/>
            <person name="Wang X."/>
            <person name="Li D."/>
            <person name="Liu D."/>
            <person name="Zhang X."/>
            <person name="Ji Z."/>
            <person name="Zhao W."/>
            <person name="Sun Y."/>
            <person name="Zhang Z."/>
            <person name="Bao J."/>
            <person name="Han Y."/>
            <person name="Dong L."/>
            <person name="Ji J."/>
            <person name="Chen P."/>
            <person name="Wu S."/>
            <person name="Liu J."/>
            <person name="Xiao Y."/>
            <person name="Bu D."/>
            <person name="Tan J."/>
            <person name="Yang L."/>
            <person name="Ye C."/>
            <person name="Zhang J."/>
            <person name="Xu J."/>
            <person name="Zhou Y."/>
            <person name="Yu Y."/>
            <person name="Zhang B."/>
            <person name="Zhuang S."/>
            <person name="Wei H."/>
            <person name="Liu B."/>
            <person name="Lei M."/>
            <person name="Yu H."/>
            <person name="Li Y."/>
            <person name="Xu H."/>
            <person name="Wei S."/>
            <person name="He X."/>
            <person name="Fang L."/>
            <person name="Zhang Z."/>
            <person name="Zhang Y."/>
            <person name="Huang X."/>
            <person name="Su Z."/>
            <person name="Tong W."/>
            <person name="Li J."/>
            <person name="Tong Z."/>
            <person name="Li S."/>
            <person name="Ye J."/>
            <person name="Wang L."/>
            <person name="Fang L."/>
            <person name="Lei T."/>
            <person name="Chen C."/>
            <person name="Chen H."/>
            <person name="Xu Z."/>
            <person name="Li H."/>
            <person name="Huang H."/>
            <person name="Zhang F."/>
            <person name="Xu H."/>
            <person name="Li N."/>
            <person name="Zhao C."/>
            <person name="Li S."/>
            <person name="Dong L."/>
            <person name="Huang Y."/>
            <person name="Li L."/>
            <person name="Xi Y."/>
            <person name="Qi Q."/>
            <person name="Li W."/>
            <person name="Zhang B."/>
            <person name="Hu W."/>
            <person name="Zhang Y."/>
            <person name="Tian X."/>
            <person name="Jiao Y."/>
            <person name="Liang X."/>
            <person name="Jin J."/>
            <person name="Gao L."/>
            <person name="Zheng W."/>
            <person name="Hao B."/>
            <person name="Liu S."/>
            <person name="Wang W."/>
            <person name="Yuan L."/>
            <person name="Cao M."/>
            <person name="McDermott J."/>
            <person name="Samudrala R."/>
            <person name="Wang J."/>
            <person name="Wong G.K."/>
            <person name="Yang H."/>
        </authorList>
    </citation>
    <scope>NUCLEOTIDE SEQUENCE [LARGE SCALE GENOMIC DNA]</scope>
    <source>
        <strain evidence="3">cv. 93-11</strain>
    </source>
</reference>
<sequence>MAFDEKPSGQVDFTERSQYLSVDKQLLQYFKKSASGIIFPMLVGFLPISFCKRIWKVTITFSIFAFLSLLLNTIPLLFAGKVREKKDRGPNEQNVDEELVEEYNKRCIRWLCVAAFASNFVLMVTAVCLMSVLNITYFYYACAVVLLIGIPYGYHVEHSLRNEVEWGVVQYKEYQDDLKYFFDLSSEVTQAAFLGLPATLFSQLRSTNCSQSLQVRVPEVLTMYTVLFGLFIMLMCTVPLGSEFDRSKEKFVKVFIRFSTYALLVFLAVVAFLAAIEIIEALVVLAFVFVLGACIGGQFWKVCCRTPRSSISESEERNERDMASLRSHSMASFGFCPAMFGVLMASYSRSRSVSSGGGGGGGAGISKLYKTCIFFMFVALISNLTRMLLVHEVHDDDDSEGEPPLLLVSGLVNVFLMLLTVILVILIALLQPQQIQSTFVLA</sequence>
<dbReference type="EMBL" id="CM000136">
    <property type="protein sequence ID" value="EEC67999.1"/>
    <property type="molecule type" value="Genomic_DNA"/>
</dbReference>
<proteinExistence type="predicted"/>
<dbReference type="Gramene" id="BGIOSGA035112-TA">
    <property type="protein sequence ID" value="BGIOSGA035112-PA"/>
    <property type="gene ID" value="BGIOSGA035112"/>
</dbReference>
<feature type="transmembrane region" description="Helical" evidence="1">
    <location>
        <begin position="110"/>
        <end position="132"/>
    </location>
</feature>
<accession>B8BK13</accession>
<gene>
    <name evidence="2" type="ORF">OsI_35783</name>
</gene>
<dbReference type="OMA" id="KTCIFFM"/>
<evidence type="ECO:0000256" key="1">
    <source>
        <dbReference type="SAM" id="Phobius"/>
    </source>
</evidence>
<protein>
    <submittedName>
        <fullName evidence="2">Uncharacterized protein</fullName>
    </submittedName>
</protein>
<dbReference type="Proteomes" id="UP000007015">
    <property type="component" value="Chromosome 11"/>
</dbReference>
<dbReference type="STRING" id="39946.B8BK13"/>
<dbReference type="AlphaFoldDB" id="B8BK13"/>
<feature type="transmembrane region" description="Helical" evidence="1">
    <location>
        <begin position="34"/>
        <end position="55"/>
    </location>
</feature>